<feature type="transmembrane region" description="Helical" evidence="13">
    <location>
        <begin position="16"/>
        <end position="37"/>
    </location>
</feature>
<keyword evidence="4 13" id="KW-1003">Cell membrane</keyword>
<evidence type="ECO:0000256" key="12">
    <source>
        <dbReference type="ARBA" id="ARBA00023136"/>
    </source>
</evidence>
<name>A0A451DJW1_9GAMM</name>
<evidence type="ECO:0000256" key="11">
    <source>
        <dbReference type="ARBA" id="ARBA00023075"/>
    </source>
</evidence>
<keyword evidence="12 13" id="KW-0472">Membrane</keyword>
<keyword evidence="15" id="KW-0560">Oxidoreductase</keyword>
<dbReference type="GO" id="GO:0050136">
    <property type="term" value="F:NADH dehydrogenase (quinone) (non-electrogenic) activity"/>
    <property type="evidence" value="ECO:0007669"/>
    <property type="project" value="UniProtKB-UniRule"/>
</dbReference>
<evidence type="ECO:0000313" key="15">
    <source>
        <dbReference type="EMBL" id="VFP87017.1"/>
    </source>
</evidence>
<comment type="subcellular location">
    <subcellularLocation>
        <location evidence="13 14">Cell membrane</location>
        <topology evidence="13 14">Multi-pass membrane protein</topology>
    </subcellularLocation>
    <subcellularLocation>
        <location evidence="1">Membrane</location>
        <topology evidence="1">Multi-pass membrane protein</topology>
    </subcellularLocation>
</comment>
<evidence type="ECO:0000256" key="6">
    <source>
        <dbReference type="ARBA" id="ARBA00022692"/>
    </source>
</evidence>
<keyword evidence="3 13" id="KW-0813">Transport</keyword>
<feature type="transmembrane region" description="Helical" evidence="13">
    <location>
        <begin position="95"/>
        <end position="117"/>
    </location>
</feature>
<sequence>MNMSTTINTLAHQCGFILFLVAAICFCLLMLLISWFLGSKADGRYTNTPFESGIASVGSARLRLSIKFYLIAMFFVIFDAESLYLYAWAVSIREVGWIGFIEATIFIVILLVSLFYLARIRALNWSPAYCKLHVCKTTTLPNILGAKYPH</sequence>
<dbReference type="EC" id="7.1.1.-" evidence="13"/>
<evidence type="ECO:0000256" key="1">
    <source>
        <dbReference type="ARBA" id="ARBA00004141"/>
    </source>
</evidence>
<gene>
    <name evidence="13 15" type="primary">nuoA</name>
    <name evidence="15" type="ORF">ERCISPPA3004_054</name>
</gene>
<evidence type="ECO:0000256" key="3">
    <source>
        <dbReference type="ARBA" id="ARBA00022448"/>
    </source>
</evidence>
<dbReference type="InterPro" id="IPR023043">
    <property type="entry name" value="NAD(P)H_OxRDtase_bac/plastid"/>
</dbReference>
<dbReference type="AlphaFoldDB" id="A0A451DJW1"/>
<dbReference type="FunFam" id="1.20.58.1610:FF:000003">
    <property type="entry name" value="NADH-quinone oxidoreductase subunit A"/>
    <property type="match status" value="1"/>
</dbReference>
<dbReference type="Pfam" id="PF00507">
    <property type="entry name" value="Oxidored_q4"/>
    <property type="match status" value="1"/>
</dbReference>
<dbReference type="EMBL" id="LR217735">
    <property type="protein sequence ID" value="VFP87017.1"/>
    <property type="molecule type" value="Genomic_DNA"/>
</dbReference>
<evidence type="ECO:0000256" key="4">
    <source>
        <dbReference type="ARBA" id="ARBA00022475"/>
    </source>
</evidence>
<comment type="subunit">
    <text evidence="13">NDH-1 is composed of 13 different subunits. Subunits NuoA, H, J, K, L, M, N constitute the membrane sector of the complex.</text>
</comment>
<evidence type="ECO:0000256" key="13">
    <source>
        <dbReference type="HAMAP-Rule" id="MF_01394"/>
    </source>
</evidence>
<evidence type="ECO:0000313" key="16">
    <source>
        <dbReference type="Proteomes" id="UP000294392"/>
    </source>
</evidence>
<dbReference type="InterPro" id="IPR038430">
    <property type="entry name" value="NDAH_ubi_oxred_su3_sf"/>
</dbReference>
<evidence type="ECO:0000256" key="8">
    <source>
        <dbReference type="ARBA" id="ARBA00022967"/>
    </source>
</evidence>
<evidence type="ECO:0000256" key="5">
    <source>
        <dbReference type="ARBA" id="ARBA00022519"/>
    </source>
</evidence>
<proteinExistence type="inferred from homology"/>
<comment type="similarity">
    <text evidence="2 13 14">Belongs to the complex I subunit 3 family.</text>
</comment>
<keyword evidence="6 13" id="KW-0812">Transmembrane</keyword>
<keyword evidence="8 13" id="KW-1278">Translocase</keyword>
<comment type="function">
    <text evidence="13">NDH-1 shuttles electrons from NADH, via FMN and iron-sulfur (Fe-S) centers, to quinones in the respiratory chain. The immediate electron acceptor for the enzyme in this species is believed to be ubiquinone. Couples the redox reaction to proton translocation (for every two electrons transferred, four hydrogen ions are translocated across the cytoplasmic membrane), and thus conserves the redox energy in a proton gradient.</text>
</comment>
<dbReference type="GO" id="GO:0030964">
    <property type="term" value="C:NADH dehydrogenase complex"/>
    <property type="evidence" value="ECO:0007669"/>
    <property type="project" value="TreeGrafter"/>
</dbReference>
<dbReference type="GO" id="GO:0008137">
    <property type="term" value="F:NADH dehydrogenase (ubiquinone) activity"/>
    <property type="evidence" value="ECO:0007669"/>
    <property type="project" value="InterPro"/>
</dbReference>
<keyword evidence="10 13" id="KW-0520">NAD</keyword>
<dbReference type="PANTHER" id="PTHR11058:SF21">
    <property type="entry name" value="NADH-QUINONE OXIDOREDUCTASE SUBUNIT A"/>
    <property type="match status" value="1"/>
</dbReference>
<feature type="transmembrane region" description="Helical" evidence="13">
    <location>
        <begin position="68"/>
        <end position="89"/>
    </location>
</feature>
<dbReference type="Gene3D" id="1.20.58.1610">
    <property type="entry name" value="NADH:ubiquinone/plastoquinone oxidoreductase, chain 3"/>
    <property type="match status" value="1"/>
</dbReference>
<evidence type="ECO:0000256" key="14">
    <source>
        <dbReference type="RuleBase" id="RU003639"/>
    </source>
</evidence>
<evidence type="ECO:0000256" key="10">
    <source>
        <dbReference type="ARBA" id="ARBA00023027"/>
    </source>
</evidence>
<evidence type="ECO:0000256" key="9">
    <source>
        <dbReference type="ARBA" id="ARBA00022989"/>
    </source>
</evidence>
<reference evidence="15 16" key="1">
    <citation type="submission" date="2019-02" db="EMBL/GenBank/DDBJ databases">
        <authorList>
            <person name="Manzano-Marin A."/>
            <person name="Manzano-Marin A."/>
        </authorList>
    </citation>
    <scope>NUCLEOTIDE SEQUENCE [LARGE SCALE GENOMIC DNA]</scope>
    <source>
        <strain evidence="15 16">ErCisplendens</strain>
    </source>
</reference>
<protein>
    <recommendedName>
        <fullName evidence="13">NADH-quinone oxidoreductase subunit A</fullName>
        <ecNumber evidence="13">7.1.1.-</ecNumber>
    </recommendedName>
    <alternativeName>
        <fullName evidence="13">NADH dehydrogenase I subunit A</fullName>
    </alternativeName>
    <alternativeName>
        <fullName evidence="13">NDH-1 subunit A</fullName>
    </alternativeName>
    <alternativeName>
        <fullName evidence="13">NUO1</fullName>
    </alternativeName>
</protein>
<accession>A0A451DJW1</accession>
<keyword evidence="11 13" id="KW-0830">Ubiquinone</keyword>
<dbReference type="GO" id="GO:0048038">
    <property type="term" value="F:quinone binding"/>
    <property type="evidence" value="ECO:0007669"/>
    <property type="project" value="UniProtKB-KW"/>
</dbReference>
<keyword evidence="9 13" id="KW-1133">Transmembrane helix</keyword>
<evidence type="ECO:0000256" key="7">
    <source>
        <dbReference type="ARBA" id="ARBA00022719"/>
    </source>
</evidence>
<dbReference type="GO" id="GO:0005886">
    <property type="term" value="C:plasma membrane"/>
    <property type="evidence" value="ECO:0007669"/>
    <property type="project" value="UniProtKB-SubCell"/>
</dbReference>
<dbReference type="InterPro" id="IPR000440">
    <property type="entry name" value="NADH_UbQ/plastoQ_OxRdtase_su3"/>
</dbReference>
<comment type="catalytic activity">
    <reaction evidence="13 14">
        <text>a quinone + NADH + 5 H(+)(in) = a quinol + NAD(+) + 4 H(+)(out)</text>
        <dbReference type="Rhea" id="RHEA:57888"/>
        <dbReference type="ChEBI" id="CHEBI:15378"/>
        <dbReference type="ChEBI" id="CHEBI:24646"/>
        <dbReference type="ChEBI" id="CHEBI:57540"/>
        <dbReference type="ChEBI" id="CHEBI:57945"/>
        <dbReference type="ChEBI" id="CHEBI:132124"/>
    </reaction>
</comment>
<dbReference type="Proteomes" id="UP000294392">
    <property type="component" value="Chromosome"/>
</dbReference>
<organism evidence="15 16">
    <name type="scientific">Candidatus Erwinia haradaeae</name>
    <dbReference type="NCBI Taxonomy" id="1922217"/>
    <lineage>
        <taxon>Bacteria</taxon>
        <taxon>Pseudomonadati</taxon>
        <taxon>Pseudomonadota</taxon>
        <taxon>Gammaproteobacteria</taxon>
        <taxon>Enterobacterales</taxon>
        <taxon>Erwiniaceae</taxon>
        <taxon>Erwinia</taxon>
    </lineage>
</organism>
<keyword evidence="7 13" id="KW-0874">Quinone</keyword>
<evidence type="ECO:0000256" key="2">
    <source>
        <dbReference type="ARBA" id="ARBA00008472"/>
    </source>
</evidence>
<dbReference type="OrthoDB" id="9791970at2"/>
<dbReference type="HAMAP" id="MF_01394">
    <property type="entry name" value="NDH1_NuoA"/>
    <property type="match status" value="1"/>
</dbReference>
<keyword evidence="5" id="KW-0997">Cell inner membrane</keyword>
<dbReference type="PANTHER" id="PTHR11058">
    <property type="entry name" value="NADH-UBIQUINONE OXIDOREDUCTASE CHAIN 3"/>
    <property type="match status" value="1"/>
</dbReference>